<dbReference type="PANTHER" id="PTHR31340">
    <property type="entry name" value="MITOCHONDRIAL GENOME MAINTENANCE EXONUCLEASE 1"/>
    <property type="match status" value="1"/>
</dbReference>
<evidence type="ECO:0000313" key="2">
    <source>
        <dbReference type="EMBL" id="SVB34027.1"/>
    </source>
</evidence>
<proteinExistence type="predicted"/>
<organism evidence="2">
    <name type="scientific">marine metagenome</name>
    <dbReference type="NCBI Taxonomy" id="408172"/>
    <lineage>
        <taxon>unclassified sequences</taxon>
        <taxon>metagenomes</taxon>
        <taxon>ecological metagenomes</taxon>
    </lineage>
</organism>
<gene>
    <name evidence="2" type="ORF">METZ01_LOCUS186881</name>
</gene>
<protein>
    <recommendedName>
        <fullName evidence="1">PD-(D/E)XK endonuclease-like domain-containing protein</fullName>
    </recommendedName>
</protein>
<dbReference type="SUPFAM" id="SSF52980">
    <property type="entry name" value="Restriction endonuclease-like"/>
    <property type="match status" value="1"/>
</dbReference>
<dbReference type="InterPro" id="IPR038726">
    <property type="entry name" value="PDDEXK_AddAB-type"/>
</dbReference>
<dbReference type="AlphaFoldDB" id="A0A382D8R7"/>
<dbReference type="EMBL" id="UINC01037873">
    <property type="protein sequence ID" value="SVB34027.1"/>
    <property type="molecule type" value="Genomic_DNA"/>
</dbReference>
<dbReference type="InterPro" id="IPR011335">
    <property type="entry name" value="Restrct_endonuc-II-like"/>
</dbReference>
<dbReference type="Gene3D" id="3.90.320.10">
    <property type="match status" value="1"/>
</dbReference>
<dbReference type="Pfam" id="PF12705">
    <property type="entry name" value="PDDEXK_1"/>
    <property type="match status" value="1"/>
</dbReference>
<name>A0A382D8R7_9ZZZZ</name>
<reference evidence="2" key="1">
    <citation type="submission" date="2018-05" db="EMBL/GenBank/DDBJ databases">
        <authorList>
            <person name="Lanie J.A."/>
            <person name="Ng W.-L."/>
            <person name="Kazmierczak K.M."/>
            <person name="Andrzejewski T.M."/>
            <person name="Davidsen T.M."/>
            <person name="Wayne K.J."/>
            <person name="Tettelin H."/>
            <person name="Glass J.I."/>
            <person name="Rusch D."/>
            <person name="Podicherti R."/>
            <person name="Tsui H.-C.T."/>
            <person name="Winkler M.E."/>
        </authorList>
    </citation>
    <scope>NUCLEOTIDE SEQUENCE</scope>
</reference>
<feature type="domain" description="PD-(D/E)XK endonuclease-like" evidence="1">
    <location>
        <begin position="56"/>
        <end position="188"/>
    </location>
</feature>
<evidence type="ECO:0000259" key="1">
    <source>
        <dbReference type="Pfam" id="PF12705"/>
    </source>
</evidence>
<dbReference type="PANTHER" id="PTHR31340:SF3">
    <property type="entry name" value="MITOCHONDRIAL GENOME MAINTENANCE EXONUCLEASE 1"/>
    <property type="match status" value="1"/>
</dbReference>
<sequence>MTFTHLPIRDLPELNQIEIDGVRYYETPDGTFISITSLLKNYTPEGILAWRESVGHEVADRVMDNAKDRGDKVHKIIEACLSNQPENDLVGNYSALAAGMFRLMIPALDKIDQIRGLEKAVYSKQLGIAGRIDCVAEYDGVLSIIDFKTASRKRDKINENYLIQATFYSIAWEERTGEKIDQIVILTVTEDGILDVHKDDQSKYIERLKKMIAEHKNG</sequence>
<accession>A0A382D8R7</accession>
<dbReference type="InterPro" id="IPR011604">
    <property type="entry name" value="PDDEXK-like_dom_sf"/>
</dbReference>